<evidence type="ECO:0000313" key="6">
    <source>
        <dbReference type="Proteomes" id="UP001549749"/>
    </source>
</evidence>
<dbReference type="InterPro" id="IPR050204">
    <property type="entry name" value="AraC_XylS_family_regulators"/>
</dbReference>
<dbReference type="InterPro" id="IPR018060">
    <property type="entry name" value="HTH_AraC"/>
</dbReference>
<reference evidence="5 6" key="1">
    <citation type="submission" date="2024-06" db="EMBL/GenBank/DDBJ databases">
        <title>Chitinophaga defluvii sp. nov., isolated from municipal sewage.</title>
        <authorList>
            <person name="Zhang L."/>
        </authorList>
    </citation>
    <scope>NUCLEOTIDE SEQUENCE [LARGE SCALE GENOMIC DNA]</scope>
    <source>
        <strain evidence="5 6">H8</strain>
    </source>
</reference>
<keyword evidence="2" id="KW-0238">DNA-binding</keyword>
<comment type="caution">
    <text evidence="5">The sequence shown here is derived from an EMBL/GenBank/DDBJ whole genome shotgun (WGS) entry which is preliminary data.</text>
</comment>
<gene>
    <name evidence="5" type="ORF">ABR189_16660</name>
</gene>
<feature type="domain" description="HTH araC/xylS-type" evidence="4">
    <location>
        <begin position="176"/>
        <end position="273"/>
    </location>
</feature>
<keyword evidence="3" id="KW-0804">Transcription</keyword>
<keyword evidence="6" id="KW-1185">Reference proteome</keyword>
<evidence type="ECO:0000256" key="3">
    <source>
        <dbReference type="ARBA" id="ARBA00023163"/>
    </source>
</evidence>
<dbReference type="PANTHER" id="PTHR46796">
    <property type="entry name" value="HTH-TYPE TRANSCRIPTIONAL ACTIVATOR RHAS-RELATED"/>
    <property type="match status" value="1"/>
</dbReference>
<evidence type="ECO:0000256" key="2">
    <source>
        <dbReference type="ARBA" id="ARBA00023125"/>
    </source>
</evidence>
<dbReference type="Proteomes" id="UP001549749">
    <property type="component" value="Unassembled WGS sequence"/>
</dbReference>
<evidence type="ECO:0000259" key="4">
    <source>
        <dbReference type="PROSITE" id="PS01124"/>
    </source>
</evidence>
<dbReference type="RefSeq" id="WP_354661585.1">
    <property type="nucleotide sequence ID" value="NZ_JBEXAC010000002.1"/>
</dbReference>
<keyword evidence="1" id="KW-0805">Transcription regulation</keyword>
<name>A0ABV2T9L0_9BACT</name>
<dbReference type="PROSITE" id="PS01124">
    <property type="entry name" value="HTH_ARAC_FAMILY_2"/>
    <property type="match status" value="1"/>
</dbReference>
<dbReference type="PANTHER" id="PTHR46796:SF13">
    <property type="entry name" value="HTH-TYPE TRANSCRIPTIONAL ACTIVATOR RHAS"/>
    <property type="match status" value="1"/>
</dbReference>
<organism evidence="5 6">
    <name type="scientific">Chitinophaga defluvii</name>
    <dbReference type="NCBI Taxonomy" id="3163343"/>
    <lineage>
        <taxon>Bacteria</taxon>
        <taxon>Pseudomonadati</taxon>
        <taxon>Bacteroidota</taxon>
        <taxon>Chitinophagia</taxon>
        <taxon>Chitinophagales</taxon>
        <taxon>Chitinophagaceae</taxon>
        <taxon>Chitinophaga</taxon>
    </lineage>
</organism>
<evidence type="ECO:0000256" key="1">
    <source>
        <dbReference type="ARBA" id="ARBA00023015"/>
    </source>
</evidence>
<proteinExistence type="predicted"/>
<dbReference type="InterPro" id="IPR009057">
    <property type="entry name" value="Homeodomain-like_sf"/>
</dbReference>
<protein>
    <submittedName>
        <fullName evidence="5">Helix-turn-helix domain-containing protein</fullName>
    </submittedName>
</protein>
<accession>A0ABV2T9L0</accession>
<evidence type="ECO:0000313" key="5">
    <source>
        <dbReference type="EMBL" id="MET6999020.1"/>
    </source>
</evidence>
<sequence length="275" mass="30692">MPVAILAHLFRKSAPCTIEAALPSALLASVVERYIWYTHEGDAAKIWATADGQPALLFVLDAPYHISFTGRYQLNFSYAFCCTGTLQNTYISNLPAGTRLLVVKFTTDGLALLLRQRLAAIAPTPLIPITGIWKHEGLPLAMAICKAGTPAIQVRLLEDFLQQLLPVHSSANYLLERAITLIKTCKGQTNVQALCATLKVNYKWLERHFKHALGIPPKTYISNLRFLHAYFDVQENTAALTHIALENGYYDQNHFIKAFRQHTGQVPSDKINKYA</sequence>
<dbReference type="Pfam" id="PF12833">
    <property type="entry name" value="HTH_18"/>
    <property type="match status" value="1"/>
</dbReference>
<dbReference type="SMART" id="SM00342">
    <property type="entry name" value="HTH_ARAC"/>
    <property type="match status" value="1"/>
</dbReference>
<dbReference type="EMBL" id="JBEXAC010000002">
    <property type="protein sequence ID" value="MET6999020.1"/>
    <property type="molecule type" value="Genomic_DNA"/>
</dbReference>
<dbReference type="SUPFAM" id="SSF46689">
    <property type="entry name" value="Homeodomain-like"/>
    <property type="match status" value="1"/>
</dbReference>
<dbReference type="Gene3D" id="1.10.10.60">
    <property type="entry name" value="Homeodomain-like"/>
    <property type="match status" value="1"/>
</dbReference>